<accession>W1NW42</accession>
<dbReference type="SUPFAM" id="SSF51445">
    <property type="entry name" value="(Trans)glycosidases"/>
    <property type="match status" value="1"/>
</dbReference>
<proteinExistence type="predicted"/>
<dbReference type="STRING" id="13333.W1NW42"/>
<sequence>MGYRAIVSSSAFYYLDCGLGDFLGNDSSYDKMGDEGNGCDDFGQGQQPLQRQMWSGNRDETGMKRYAEVIDRLDEWRYRMVARGVGAEPIQPLWCLKNPWMCNLNQ</sequence>
<dbReference type="Gramene" id="ERM99553">
    <property type="protein sequence ID" value="ERM99553"/>
    <property type="gene ID" value="AMTR_s00088p00103700"/>
</dbReference>
<protein>
    <submittedName>
        <fullName evidence="1">Uncharacterized protein</fullName>
    </submittedName>
</protein>
<dbReference type="eggNOG" id="KOG2499">
    <property type="taxonomic scope" value="Eukaryota"/>
</dbReference>
<gene>
    <name evidence="1" type="ORF">AMTR_s00088p00103700</name>
</gene>
<evidence type="ECO:0000313" key="1">
    <source>
        <dbReference type="EMBL" id="ERM99553.1"/>
    </source>
</evidence>
<dbReference type="InterPro" id="IPR017853">
    <property type="entry name" value="GH"/>
</dbReference>
<dbReference type="EMBL" id="KI394998">
    <property type="protein sequence ID" value="ERM99553.1"/>
    <property type="molecule type" value="Genomic_DNA"/>
</dbReference>
<dbReference type="Proteomes" id="UP000017836">
    <property type="component" value="Unassembled WGS sequence"/>
</dbReference>
<evidence type="ECO:0000313" key="2">
    <source>
        <dbReference type="Proteomes" id="UP000017836"/>
    </source>
</evidence>
<dbReference type="Gene3D" id="3.20.20.80">
    <property type="entry name" value="Glycosidases"/>
    <property type="match status" value="1"/>
</dbReference>
<dbReference type="AlphaFoldDB" id="W1NW42"/>
<dbReference type="HOGENOM" id="CLU_2226799_0_0_1"/>
<name>W1NW42_AMBTC</name>
<keyword evidence="2" id="KW-1185">Reference proteome</keyword>
<organism evidence="1 2">
    <name type="scientific">Amborella trichopoda</name>
    <dbReference type="NCBI Taxonomy" id="13333"/>
    <lineage>
        <taxon>Eukaryota</taxon>
        <taxon>Viridiplantae</taxon>
        <taxon>Streptophyta</taxon>
        <taxon>Embryophyta</taxon>
        <taxon>Tracheophyta</taxon>
        <taxon>Spermatophyta</taxon>
        <taxon>Magnoliopsida</taxon>
        <taxon>Amborellales</taxon>
        <taxon>Amborellaceae</taxon>
        <taxon>Amborella</taxon>
    </lineage>
</organism>
<reference evidence="2" key="1">
    <citation type="journal article" date="2013" name="Science">
        <title>The Amborella genome and the evolution of flowering plants.</title>
        <authorList>
            <consortium name="Amborella Genome Project"/>
        </authorList>
    </citation>
    <scope>NUCLEOTIDE SEQUENCE [LARGE SCALE GENOMIC DNA]</scope>
</reference>